<gene>
    <name evidence="3" type="ORF">SsS58_00914</name>
</gene>
<reference evidence="3 4" key="2">
    <citation type="journal article" date="2016" name="Genome Announc.">
        <title>Draft Genome Sequences of Streptomyces scabiei S58, Streptomyces turgidiscabies T45, and Streptomyces acidiscabies a10, the Pathogens of Potato Common Scab, Isolated in Japan.</title>
        <authorList>
            <person name="Tomihama T."/>
            <person name="Nishi Y."/>
            <person name="Sakai M."/>
            <person name="Ikenaga M."/>
            <person name="Okubo T."/>
            <person name="Ikeda S."/>
        </authorList>
    </citation>
    <scope>NUCLEOTIDE SEQUENCE [LARGE SCALE GENOMIC DNA]</scope>
    <source>
        <strain evidence="3 4">S58</strain>
    </source>
</reference>
<comment type="caution">
    <text evidence="3">The sequence shown here is derived from an EMBL/GenBank/DDBJ whole genome shotgun (WGS) entry which is preliminary data.</text>
</comment>
<accession>A0A100JJB9</accession>
<name>A0A100JJB9_STRSC</name>
<proteinExistence type="predicted"/>
<dbReference type="InterPro" id="IPR025295">
    <property type="entry name" value="eCIS_core_dom"/>
</dbReference>
<evidence type="ECO:0000259" key="2">
    <source>
        <dbReference type="Pfam" id="PF13699"/>
    </source>
</evidence>
<evidence type="ECO:0000256" key="1">
    <source>
        <dbReference type="SAM" id="MobiDB-lite"/>
    </source>
</evidence>
<dbReference type="RefSeq" id="WP_059078705.1">
    <property type="nucleotide sequence ID" value="NZ_BCMM01000003.1"/>
</dbReference>
<dbReference type="AlphaFoldDB" id="A0A100JJB9"/>
<evidence type="ECO:0000313" key="4">
    <source>
        <dbReference type="Proteomes" id="UP000067448"/>
    </source>
</evidence>
<evidence type="ECO:0000313" key="3">
    <source>
        <dbReference type="EMBL" id="GAQ60574.1"/>
    </source>
</evidence>
<dbReference type="Proteomes" id="UP000067448">
    <property type="component" value="Unassembled WGS sequence"/>
</dbReference>
<feature type="compositionally biased region" description="Low complexity" evidence="1">
    <location>
        <begin position="21"/>
        <end position="33"/>
    </location>
</feature>
<reference evidence="4" key="1">
    <citation type="submission" date="2015-11" db="EMBL/GenBank/DDBJ databases">
        <authorList>
            <consortium name="Cross-ministerial Strategic Innovation Promotion Program (SIP) consortium"/>
            <person name="Tomihama T."/>
            <person name="Ikenaga M."/>
            <person name="Sakai M."/>
            <person name="Okubo T."/>
            <person name="Ikeda S."/>
        </authorList>
    </citation>
    <scope>NUCLEOTIDE SEQUENCE [LARGE SCALE GENOMIC DNA]</scope>
    <source>
        <strain evidence="4">S58</strain>
    </source>
</reference>
<dbReference type="EMBL" id="BCMM01000003">
    <property type="protein sequence ID" value="GAQ60574.1"/>
    <property type="molecule type" value="Genomic_DNA"/>
</dbReference>
<dbReference type="Pfam" id="PF13699">
    <property type="entry name" value="eCIS_core"/>
    <property type="match status" value="1"/>
</dbReference>
<organism evidence="3 4">
    <name type="scientific">Streptomyces scabiei</name>
    <dbReference type="NCBI Taxonomy" id="1930"/>
    <lineage>
        <taxon>Bacteria</taxon>
        <taxon>Bacillati</taxon>
        <taxon>Actinomycetota</taxon>
        <taxon>Actinomycetes</taxon>
        <taxon>Kitasatosporales</taxon>
        <taxon>Streptomycetaceae</taxon>
        <taxon>Streptomyces</taxon>
    </lineage>
</organism>
<feature type="domain" description="eCIS core" evidence="2">
    <location>
        <begin position="112"/>
        <end position="183"/>
    </location>
</feature>
<feature type="compositionally biased region" description="Basic and acidic residues" evidence="1">
    <location>
        <begin position="10"/>
        <end position="19"/>
    </location>
</feature>
<dbReference type="OrthoDB" id="9153660at2"/>
<feature type="region of interest" description="Disordered" evidence="1">
    <location>
        <begin position="181"/>
        <end position="204"/>
    </location>
</feature>
<feature type="region of interest" description="Disordered" evidence="1">
    <location>
        <begin position="50"/>
        <end position="73"/>
    </location>
</feature>
<feature type="compositionally biased region" description="Basic and acidic residues" evidence="1">
    <location>
        <begin position="55"/>
        <end position="64"/>
    </location>
</feature>
<sequence>MSKAQAENATTRKEQEKRQARTTPAPALPPLLSLQRSVGNAAVVQMLRQAGHAAAQDRHEHDAGCGHGPVRRPSDDAVVARAVTEDEQVEDTSPERQSALLDAALKSPSQALPSSVVAKAGAFFQNDRLSATRVHRGEVAQRATTAMGAEAMTIGHHVFLSARAADDERLIGHELSHVDKNLKGVPETGHSNGAGVTVTDPGQSSERAAEADGHAYASGVTTAPSATVHRSAVSTAGGPVQRMLQDGEDGPGWGRVALEEKPPGSSGEDHIAGLAADSEEEVLLKRGVTPTQKKHMVQEFMRHSFVSFSKMLQAPDESATAPDPDHIHSYTSGHRNDDSAKLVEFSSNPAIASVFGSEARFGYVITVKIKRKYLGKGSSGSEKGWIAQQGAPFSIVAVEQKDSVKGGDAVPLTDAEFREVVKKEEMAEFLLNFANPEFMKEHMAKFAGMDKVTEAKRIAEMKKKFQD</sequence>
<reference evidence="4" key="3">
    <citation type="submission" date="2016-02" db="EMBL/GenBank/DDBJ databases">
        <title>Draft genome of pathogenic Streptomyces sp. in Japan.</title>
        <authorList>
            <person name="Tomihama T."/>
            <person name="Ikenaga M."/>
            <person name="Sakai M."/>
            <person name="Okubo T."/>
            <person name="Ikeda S."/>
        </authorList>
    </citation>
    <scope>NUCLEOTIDE SEQUENCE [LARGE SCALE GENOMIC DNA]</scope>
    <source>
        <strain evidence="4">S58</strain>
    </source>
</reference>
<protein>
    <recommendedName>
        <fullName evidence="2">eCIS core domain-containing protein</fullName>
    </recommendedName>
</protein>
<feature type="region of interest" description="Disordered" evidence="1">
    <location>
        <begin position="1"/>
        <end position="33"/>
    </location>
</feature>